<name>A0ABX8GSD4_9BACT</name>
<dbReference type="InterPro" id="IPR011234">
    <property type="entry name" value="Fumarylacetoacetase-like_C"/>
</dbReference>
<evidence type="ECO:0000256" key="5">
    <source>
        <dbReference type="ARBA" id="ARBA00022723"/>
    </source>
</evidence>
<evidence type="ECO:0000256" key="3">
    <source>
        <dbReference type="ARBA" id="ARBA00004782"/>
    </source>
</evidence>
<comment type="pathway">
    <text evidence="3">Amino-acid degradation; L-phenylalanine degradation; acetoacetate and fumarate from L-phenylalanine: step 6/6.</text>
</comment>
<proteinExistence type="predicted"/>
<feature type="domain" description="Fumarylacetoacetase-like C-terminal" evidence="11">
    <location>
        <begin position="129"/>
        <end position="393"/>
    </location>
</feature>
<keyword evidence="6 13" id="KW-0378">Hydrolase</keyword>
<dbReference type="InterPro" id="IPR005959">
    <property type="entry name" value="Fumarylacetoacetase"/>
</dbReference>
<dbReference type="Pfam" id="PF09298">
    <property type="entry name" value="FAA_hydrolase_N"/>
    <property type="match status" value="1"/>
</dbReference>
<evidence type="ECO:0000313" key="14">
    <source>
        <dbReference type="Proteomes" id="UP000682802"/>
    </source>
</evidence>
<sequence>MINRTHNNQIKSWVKVDKKSDFPIQNLPYGIFSTATQSKRVGVAIGDQVLDLEAVAKLGHFDTIINDLTVFSQDTLNNFISLGKQVHSAIRECIFDLLSDNNPLIQAENVLFDYGAVTMHLPIKIGDYTDFYSSEEHATNVGVMFRGKDNALLPNWKQMPVGYHGRSSSIVVSGTAIHRPKGQKMPPDAEAPIYGPSSRMDIELEMGFVVGKSTTLGDTVNVDTAEDYIFGLLLFNDWSARDIQKWEYVPLGPFLGKNFGSTVSPWIVTLEALEPFRVESPKQVPTPLPYLQSTGKHTFDINLEVGLTPKNGKETIISRSNYKYLYWNMCQQLAHQTVNGCNINVGDVCASGTISGPTKNSFGSLLELSWNGKTPIVLEDGQERSFLEDYDSISLKGYCDNGSLRIGFGEANGMLLPSK</sequence>
<dbReference type="Gene3D" id="2.30.30.230">
    <property type="entry name" value="Fumarylacetoacetase, N-terminal domain"/>
    <property type="match status" value="1"/>
</dbReference>
<evidence type="ECO:0000256" key="4">
    <source>
        <dbReference type="ARBA" id="ARBA00012094"/>
    </source>
</evidence>
<evidence type="ECO:0000256" key="1">
    <source>
        <dbReference type="ARBA" id="ARBA00001913"/>
    </source>
</evidence>
<dbReference type="Proteomes" id="UP000682802">
    <property type="component" value="Chromosome 1"/>
</dbReference>
<dbReference type="NCBIfam" id="TIGR01266">
    <property type="entry name" value="fum_ac_acetase"/>
    <property type="match status" value="1"/>
</dbReference>
<evidence type="ECO:0000256" key="8">
    <source>
        <dbReference type="ARBA" id="ARBA00022842"/>
    </source>
</evidence>
<dbReference type="Pfam" id="PF01557">
    <property type="entry name" value="FAA_hydrolase"/>
    <property type="match status" value="1"/>
</dbReference>
<keyword evidence="5" id="KW-0479">Metal-binding</keyword>
<protein>
    <recommendedName>
        <fullName evidence="4">fumarylacetoacetase</fullName>
        <ecNumber evidence="4">3.7.1.2</ecNumber>
    </recommendedName>
</protein>
<dbReference type="PANTHER" id="PTHR43069:SF2">
    <property type="entry name" value="FUMARYLACETOACETASE"/>
    <property type="match status" value="1"/>
</dbReference>
<comment type="cofactor">
    <cofactor evidence="1">
        <name>Ca(2+)</name>
        <dbReference type="ChEBI" id="CHEBI:29108"/>
    </cofactor>
</comment>
<dbReference type="RefSeq" id="WP_144073610.1">
    <property type="nucleotide sequence ID" value="NZ_CP076128.1"/>
</dbReference>
<accession>A0ABX8GSD4</accession>
<dbReference type="EC" id="3.7.1.2" evidence="4"/>
<keyword evidence="7" id="KW-0106">Calcium</keyword>
<evidence type="ECO:0000256" key="7">
    <source>
        <dbReference type="ARBA" id="ARBA00022837"/>
    </source>
</evidence>
<evidence type="ECO:0000256" key="6">
    <source>
        <dbReference type="ARBA" id="ARBA00022801"/>
    </source>
</evidence>
<gene>
    <name evidence="13" type="primary">fahA</name>
    <name evidence="13" type="ORF">KM029_12615</name>
</gene>
<dbReference type="InterPro" id="IPR036663">
    <property type="entry name" value="Fumarylacetoacetase_C_sf"/>
</dbReference>
<dbReference type="PANTHER" id="PTHR43069">
    <property type="entry name" value="FUMARYLACETOACETASE"/>
    <property type="match status" value="1"/>
</dbReference>
<reference evidence="13 14" key="1">
    <citation type="submission" date="2021-05" db="EMBL/GenBank/DDBJ databases">
        <title>Comparative genomic studies on the polysaccharide-degrading batcterial strains of the Flammeovirga genus.</title>
        <authorList>
            <person name="Zewei F."/>
            <person name="Zheng Z."/>
            <person name="Yu L."/>
            <person name="Ruyue G."/>
            <person name="Yanhong M."/>
            <person name="Yuanyuan C."/>
            <person name="Jingyan G."/>
            <person name="Wenjun H."/>
        </authorList>
    </citation>
    <scope>NUCLEOTIDE SEQUENCE [LARGE SCALE GENOMIC DNA]</scope>
    <source>
        <strain evidence="13 14">YS10</strain>
    </source>
</reference>
<keyword evidence="9" id="KW-0828">Tyrosine catabolism</keyword>
<dbReference type="SUPFAM" id="SSF56529">
    <property type="entry name" value="FAH"/>
    <property type="match status" value="1"/>
</dbReference>
<evidence type="ECO:0000256" key="2">
    <source>
        <dbReference type="ARBA" id="ARBA00001946"/>
    </source>
</evidence>
<evidence type="ECO:0000256" key="9">
    <source>
        <dbReference type="ARBA" id="ARBA00022878"/>
    </source>
</evidence>
<dbReference type="InterPro" id="IPR036462">
    <property type="entry name" value="Fumarylacetoacetase_N_sf"/>
</dbReference>
<dbReference type="EMBL" id="CP076128">
    <property type="protein sequence ID" value="QWG06182.1"/>
    <property type="molecule type" value="Genomic_DNA"/>
</dbReference>
<dbReference type="GO" id="GO:0004334">
    <property type="term" value="F:fumarylacetoacetase activity"/>
    <property type="evidence" value="ECO:0007669"/>
    <property type="project" value="UniProtKB-EC"/>
</dbReference>
<evidence type="ECO:0000313" key="13">
    <source>
        <dbReference type="EMBL" id="QWG06182.1"/>
    </source>
</evidence>
<evidence type="ECO:0000259" key="12">
    <source>
        <dbReference type="Pfam" id="PF09298"/>
    </source>
</evidence>
<keyword evidence="14" id="KW-1185">Reference proteome</keyword>
<dbReference type="SUPFAM" id="SSF63433">
    <property type="entry name" value="Fumarylacetoacetate hydrolase, FAH, N-terminal domain"/>
    <property type="match status" value="1"/>
</dbReference>
<comment type="cofactor">
    <cofactor evidence="2">
        <name>Mg(2+)</name>
        <dbReference type="ChEBI" id="CHEBI:18420"/>
    </cofactor>
</comment>
<organism evidence="13 14">
    <name type="scientific">Flammeovirga kamogawensis</name>
    <dbReference type="NCBI Taxonomy" id="373891"/>
    <lineage>
        <taxon>Bacteria</taxon>
        <taxon>Pseudomonadati</taxon>
        <taxon>Bacteroidota</taxon>
        <taxon>Cytophagia</taxon>
        <taxon>Cytophagales</taxon>
        <taxon>Flammeovirgaceae</taxon>
        <taxon>Flammeovirga</taxon>
    </lineage>
</organism>
<keyword evidence="8" id="KW-0460">Magnesium</keyword>
<keyword evidence="10" id="KW-0585">Phenylalanine catabolism</keyword>
<dbReference type="InterPro" id="IPR015377">
    <property type="entry name" value="Fumarylacetoacetase_N"/>
</dbReference>
<evidence type="ECO:0000259" key="11">
    <source>
        <dbReference type="Pfam" id="PF01557"/>
    </source>
</evidence>
<evidence type="ECO:0000256" key="10">
    <source>
        <dbReference type="ARBA" id="ARBA00023232"/>
    </source>
</evidence>
<dbReference type="Gene3D" id="3.90.850.10">
    <property type="entry name" value="Fumarylacetoacetase-like, C-terminal domain"/>
    <property type="match status" value="1"/>
</dbReference>
<feature type="domain" description="Fumarylacetoacetase N-terminal" evidence="12">
    <location>
        <begin position="25"/>
        <end position="122"/>
    </location>
</feature>